<dbReference type="PROSITE" id="PS00622">
    <property type="entry name" value="HTH_LUXR_1"/>
    <property type="match status" value="1"/>
</dbReference>
<evidence type="ECO:0000313" key="5">
    <source>
        <dbReference type="EMBL" id="MBH5402739.1"/>
    </source>
</evidence>
<dbReference type="InterPro" id="IPR011006">
    <property type="entry name" value="CheY-like_superfamily"/>
</dbReference>
<reference evidence="5 6" key="1">
    <citation type="submission" date="2020-07" db="EMBL/GenBank/DDBJ databases">
        <title>Bradyrhizobium diversity isolated from nodules of indigenous legumes of Western Australia.</title>
        <authorList>
            <person name="Klepa M.S."/>
        </authorList>
    </citation>
    <scope>NUCLEOTIDE SEQUENCE [LARGE SCALE GENOMIC DNA]</scope>
    <source>
        <strain evidence="5 6">CNPSo 4010</strain>
    </source>
</reference>
<dbReference type="Pfam" id="PF00196">
    <property type="entry name" value="GerE"/>
    <property type="match status" value="1"/>
</dbReference>
<organism evidence="5 6">
    <name type="scientific">Bradyrhizobium agreste</name>
    <dbReference type="NCBI Taxonomy" id="2751811"/>
    <lineage>
        <taxon>Bacteria</taxon>
        <taxon>Pseudomonadati</taxon>
        <taxon>Pseudomonadota</taxon>
        <taxon>Alphaproteobacteria</taxon>
        <taxon>Hyphomicrobiales</taxon>
        <taxon>Nitrobacteraceae</taxon>
        <taxon>Bradyrhizobium</taxon>
    </lineage>
</organism>
<evidence type="ECO:0000256" key="3">
    <source>
        <dbReference type="ARBA" id="ARBA00023163"/>
    </source>
</evidence>
<evidence type="ECO:0000313" key="6">
    <source>
        <dbReference type="Proteomes" id="UP000807370"/>
    </source>
</evidence>
<evidence type="ECO:0000259" key="4">
    <source>
        <dbReference type="PROSITE" id="PS50043"/>
    </source>
</evidence>
<dbReference type="CDD" id="cd06170">
    <property type="entry name" value="LuxR_C_like"/>
    <property type="match status" value="1"/>
</dbReference>
<protein>
    <submittedName>
        <fullName evidence="5">Response regulator transcription factor</fullName>
    </submittedName>
</protein>
<dbReference type="SUPFAM" id="SSF46894">
    <property type="entry name" value="C-terminal effector domain of the bipartite response regulators"/>
    <property type="match status" value="1"/>
</dbReference>
<comment type="caution">
    <text evidence="5">The sequence shown here is derived from an EMBL/GenBank/DDBJ whole genome shotgun (WGS) entry which is preliminary data.</text>
</comment>
<dbReference type="PRINTS" id="PR00038">
    <property type="entry name" value="HTHLUXR"/>
</dbReference>
<proteinExistence type="predicted"/>
<dbReference type="Gene3D" id="3.40.50.2300">
    <property type="match status" value="1"/>
</dbReference>
<dbReference type="InterPro" id="IPR000792">
    <property type="entry name" value="Tscrpt_reg_LuxR_C"/>
</dbReference>
<dbReference type="EMBL" id="JACCHP010000034">
    <property type="protein sequence ID" value="MBH5402739.1"/>
    <property type="molecule type" value="Genomic_DNA"/>
</dbReference>
<dbReference type="PROSITE" id="PS50043">
    <property type="entry name" value="HTH_LUXR_2"/>
    <property type="match status" value="1"/>
</dbReference>
<sequence length="269" mass="29123">MRTKFDRSHFIEPVVSFEQDGAYGSKRLPSGELATLVIATHDDIAGAGIEALLQASGHKVVARCPSQDELLRSLNTHHPNIVLLTEAIVQHETAKTVSELRAHSTSVSIILLLEERDAIMAADLLKPDVDGILLSGARASSLIDCVQSVSRGRKWVDPNLLHHLASAERSSPMTTNLTLRETDIVHLLLRGLRNKEIASKLGLSEGTVKMRLHHIYGKLHVGGRTQLAMCITGARAAPELGTGGRRDGEPAIWDSAAAARLRGKKSTQL</sequence>
<keyword evidence="1" id="KW-0805">Transcription regulation</keyword>
<dbReference type="InterPro" id="IPR016032">
    <property type="entry name" value="Sig_transdc_resp-reg_C-effctor"/>
</dbReference>
<evidence type="ECO:0000256" key="2">
    <source>
        <dbReference type="ARBA" id="ARBA00023125"/>
    </source>
</evidence>
<dbReference type="PANTHER" id="PTHR44688">
    <property type="entry name" value="DNA-BINDING TRANSCRIPTIONAL ACTIVATOR DEVR_DOSR"/>
    <property type="match status" value="1"/>
</dbReference>
<keyword evidence="6" id="KW-1185">Reference proteome</keyword>
<dbReference type="SMART" id="SM00421">
    <property type="entry name" value="HTH_LUXR"/>
    <property type="match status" value="1"/>
</dbReference>
<dbReference type="Proteomes" id="UP000807370">
    <property type="component" value="Unassembled WGS sequence"/>
</dbReference>
<dbReference type="PANTHER" id="PTHR44688:SF16">
    <property type="entry name" value="DNA-BINDING TRANSCRIPTIONAL ACTIVATOR DEVR_DOSR"/>
    <property type="match status" value="1"/>
</dbReference>
<keyword evidence="3" id="KW-0804">Transcription</keyword>
<dbReference type="SUPFAM" id="SSF52172">
    <property type="entry name" value="CheY-like"/>
    <property type="match status" value="1"/>
</dbReference>
<accession>A0ABS0Q0Z5</accession>
<evidence type="ECO:0000256" key="1">
    <source>
        <dbReference type="ARBA" id="ARBA00023015"/>
    </source>
</evidence>
<feature type="domain" description="HTH luxR-type" evidence="4">
    <location>
        <begin position="167"/>
        <end position="235"/>
    </location>
</feature>
<dbReference type="RefSeq" id="WP_197963783.1">
    <property type="nucleotide sequence ID" value="NZ_JACCHP010000034.1"/>
</dbReference>
<name>A0ABS0Q0Z5_9BRAD</name>
<gene>
    <name evidence="5" type="ORF">HZZ13_33825</name>
</gene>
<keyword evidence="2" id="KW-0238">DNA-binding</keyword>